<dbReference type="PANTHER" id="PTHR43280:SF32">
    <property type="entry name" value="TRANSCRIPTIONAL REGULATORY PROTEIN"/>
    <property type="match status" value="1"/>
</dbReference>
<dbReference type="Proteomes" id="UP000184406">
    <property type="component" value="Unassembled WGS sequence"/>
</dbReference>
<evidence type="ECO:0000313" key="5">
    <source>
        <dbReference type="EMBL" id="SHF11626.1"/>
    </source>
</evidence>
<organism evidence="5 6">
    <name type="scientific">Arenibacter palladensis</name>
    <dbReference type="NCBI Taxonomy" id="237373"/>
    <lineage>
        <taxon>Bacteria</taxon>
        <taxon>Pseudomonadati</taxon>
        <taxon>Bacteroidota</taxon>
        <taxon>Flavobacteriia</taxon>
        <taxon>Flavobacteriales</taxon>
        <taxon>Flavobacteriaceae</taxon>
        <taxon>Arenibacter</taxon>
    </lineage>
</organism>
<keyword evidence="1" id="KW-0805">Transcription regulation</keyword>
<dbReference type="InterPro" id="IPR009057">
    <property type="entry name" value="Homeodomain-like_sf"/>
</dbReference>
<dbReference type="PRINTS" id="PR00032">
    <property type="entry name" value="HTHARAC"/>
</dbReference>
<proteinExistence type="predicted"/>
<gene>
    <name evidence="5" type="ORF">SAMN03080594_102651</name>
</gene>
<keyword evidence="3" id="KW-0804">Transcription</keyword>
<evidence type="ECO:0000256" key="1">
    <source>
        <dbReference type="ARBA" id="ARBA00023015"/>
    </source>
</evidence>
<evidence type="ECO:0000256" key="3">
    <source>
        <dbReference type="ARBA" id="ARBA00023163"/>
    </source>
</evidence>
<dbReference type="InterPro" id="IPR018060">
    <property type="entry name" value="HTH_AraC"/>
</dbReference>
<dbReference type="AlphaFoldDB" id="A0A1M4Z224"/>
<feature type="domain" description="HTH araC/xylS-type" evidence="4">
    <location>
        <begin position="174"/>
        <end position="272"/>
    </location>
</feature>
<dbReference type="OrthoDB" id="2666928at2"/>
<protein>
    <submittedName>
        <fullName evidence="5">AraC-type DNA-binding protein</fullName>
    </submittedName>
</protein>
<dbReference type="GO" id="GO:0003700">
    <property type="term" value="F:DNA-binding transcription factor activity"/>
    <property type="evidence" value="ECO:0007669"/>
    <property type="project" value="InterPro"/>
</dbReference>
<reference evidence="6" key="1">
    <citation type="submission" date="2016-11" db="EMBL/GenBank/DDBJ databases">
        <authorList>
            <person name="Varghese N."/>
            <person name="Submissions S."/>
        </authorList>
    </citation>
    <scope>NUCLEOTIDE SEQUENCE [LARGE SCALE GENOMIC DNA]</scope>
    <source>
        <strain evidence="6">DSM 17539</strain>
    </source>
</reference>
<evidence type="ECO:0000313" key="6">
    <source>
        <dbReference type="Proteomes" id="UP000184406"/>
    </source>
</evidence>
<keyword evidence="2 5" id="KW-0238">DNA-binding</keyword>
<accession>A0A1M4Z224</accession>
<keyword evidence="6" id="KW-1185">Reference proteome</keyword>
<dbReference type="PROSITE" id="PS01124">
    <property type="entry name" value="HTH_ARAC_FAMILY_2"/>
    <property type="match status" value="1"/>
</dbReference>
<dbReference type="InterPro" id="IPR020449">
    <property type="entry name" value="Tscrpt_reg_AraC-type_HTH"/>
</dbReference>
<dbReference type="SUPFAM" id="SSF46689">
    <property type="entry name" value="Homeodomain-like"/>
    <property type="match status" value="1"/>
</dbReference>
<dbReference type="EMBL" id="FQUX01000002">
    <property type="protein sequence ID" value="SHF11626.1"/>
    <property type="molecule type" value="Genomic_DNA"/>
</dbReference>
<dbReference type="Gene3D" id="1.10.10.60">
    <property type="entry name" value="Homeodomain-like"/>
    <property type="match status" value="1"/>
</dbReference>
<name>A0A1M4Z224_9FLAO</name>
<dbReference type="PANTHER" id="PTHR43280">
    <property type="entry name" value="ARAC-FAMILY TRANSCRIPTIONAL REGULATOR"/>
    <property type="match status" value="1"/>
</dbReference>
<evidence type="ECO:0000259" key="4">
    <source>
        <dbReference type="PROSITE" id="PS01124"/>
    </source>
</evidence>
<sequence length="286" mass="33687">MEFIGHTEEYLFLETIDGHSCDLLKEHIDSSLTILWFQSDTNILIIDGKEEVFYKNQIIFLTEFHQIVPKKIGAIRFLRFNRPFYCILDHDSEVGCKGILFFGASQLPLISLAQEDLEKFETLWKMFTIEMESNDNLQIDMLQMMLKRYLILCARRYKNQENFPQERNETDLVREFNFLVEQHFRNKHSVADYAELLHKSPKTISNIFSKMDSKSPLKYIHERIALEARRMLFYTDKPVKEIAYQLGFEDIQAFSRFFKKQEGISPSEYKEKGELGTIANSSGITT</sequence>
<dbReference type="SMART" id="SM00342">
    <property type="entry name" value="HTH_ARAC"/>
    <property type="match status" value="1"/>
</dbReference>
<dbReference type="GO" id="GO:0043565">
    <property type="term" value="F:sequence-specific DNA binding"/>
    <property type="evidence" value="ECO:0007669"/>
    <property type="project" value="InterPro"/>
</dbReference>
<evidence type="ECO:0000256" key="2">
    <source>
        <dbReference type="ARBA" id="ARBA00023125"/>
    </source>
</evidence>
<dbReference type="Pfam" id="PF12833">
    <property type="entry name" value="HTH_18"/>
    <property type="match status" value="1"/>
</dbReference>
<dbReference type="RefSeq" id="WP_072861455.1">
    <property type="nucleotide sequence ID" value="NZ_FQUX01000002.1"/>
</dbReference>